<gene>
    <name evidence="1" type="ORF">RRG08_043756</name>
</gene>
<accession>A0AAE0ZPD3</accession>
<evidence type="ECO:0000313" key="2">
    <source>
        <dbReference type="Proteomes" id="UP001283361"/>
    </source>
</evidence>
<name>A0AAE0ZPD3_9GAST</name>
<organism evidence="1 2">
    <name type="scientific">Elysia crispata</name>
    <name type="common">lettuce slug</name>
    <dbReference type="NCBI Taxonomy" id="231223"/>
    <lineage>
        <taxon>Eukaryota</taxon>
        <taxon>Metazoa</taxon>
        <taxon>Spiralia</taxon>
        <taxon>Lophotrochozoa</taxon>
        <taxon>Mollusca</taxon>
        <taxon>Gastropoda</taxon>
        <taxon>Heterobranchia</taxon>
        <taxon>Euthyneura</taxon>
        <taxon>Panpulmonata</taxon>
        <taxon>Sacoglossa</taxon>
        <taxon>Placobranchoidea</taxon>
        <taxon>Plakobranchidae</taxon>
        <taxon>Elysia</taxon>
    </lineage>
</organism>
<comment type="caution">
    <text evidence="1">The sequence shown here is derived from an EMBL/GenBank/DDBJ whole genome shotgun (WGS) entry which is preliminary data.</text>
</comment>
<keyword evidence="2" id="KW-1185">Reference proteome</keyword>
<dbReference type="EMBL" id="JAWDGP010003622">
    <property type="protein sequence ID" value="KAK3772541.1"/>
    <property type="molecule type" value="Genomic_DNA"/>
</dbReference>
<dbReference type="Proteomes" id="UP001283361">
    <property type="component" value="Unassembled WGS sequence"/>
</dbReference>
<reference evidence="1" key="1">
    <citation type="journal article" date="2023" name="G3 (Bethesda)">
        <title>A reference genome for the long-term kleptoplast-retaining sea slug Elysia crispata morphotype clarki.</title>
        <authorList>
            <person name="Eastman K.E."/>
            <person name="Pendleton A.L."/>
            <person name="Shaikh M.A."/>
            <person name="Suttiyut T."/>
            <person name="Ogas R."/>
            <person name="Tomko P."/>
            <person name="Gavelis G."/>
            <person name="Widhalm J.R."/>
            <person name="Wisecaver J.H."/>
        </authorList>
    </citation>
    <scope>NUCLEOTIDE SEQUENCE</scope>
    <source>
        <strain evidence="1">ECLA1</strain>
    </source>
</reference>
<evidence type="ECO:0000313" key="1">
    <source>
        <dbReference type="EMBL" id="KAK3772541.1"/>
    </source>
</evidence>
<protein>
    <submittedName>
        <fullName evidence="1">Uncharacterized protein</fullName>
    </submittedName>
</protein>
<proteinExistence type="predicted"/>
<dbReference type="AlphaFoldDB" id="A0AAE0ZPD3"/>
<sequence length="68" mass="7517">MRYVACRVRESQLTAISAHPADNPGYKTHRQFVQVLSTSHVRRRCKTGRFTSLFSSVGVTDGAGSGYN</sequence>